<name>A0ABZ0LSV8_9ACTN</name>
<evidence type="ECO:0000313" key="3">
    <source>
        <dbReference type="EMBL" id="WOX22546.1"/>
    </source>
</evidence>
<evidence type="ECO:0000313" key="4">
    <source>
        <dbReference type="Proteomes" id="UP001301731"/>
    </source>
</evidence>
<dbReference type="EMBL" id="CP137573">
    <property type="protein sequence ID" value="WOX22546.1"/>
    <property type="molecule type" value="Genomic_DNA"/>
</dbReference>
<dbReference type="PRINTS" id="PR00111">
    <property type="entry name" value="ABHYDROLASE"/>
</dbReference>
<dbReference type="InterPro" id="IPR000073">
    <property type="entry name" value="AB_hydrolase_1"/>
</dbReference>
<proteinExistence type="predicted"/>
<dbReference type="InterPro" id="IPR000639">
    <property type="entry name" value="Epox_hydrolase-like"/>
</dbReference>
<keyword evidence="1 3" id="KW-0378">Hydrolase</keyword>
<dbReference type="PRINTS" id="PR00412">
    <property type="entry name" value="EPOXHYDRLASE"/>
</dbReference>
<evidence type="ECO:0000256" key="1">
    <source>
        <dbReference type="ARBA" id="ARBA00022801"/>
    </source>
</evidence>
<dbReference type="GO" id="GO:0016787">
    <property type="term" value="F:hydrolase activity"/>
    <property type="evidence" value="ECO:0007669"/>
    <property type="project" value="UniProtKB-KW"/>
</dbReference>
<reference evidence="3 4" key="1">
    <citation type="submission" date="2023-10" db="EMBL/GenBank/DDBJ databases">
        <title>The genome sequence of Streptomyces sp. HUAS YS2.</title>
        <authorList>
            <person name="Mo P."/>
        </authorList>
    </citation>
    <scope>NUCLEOTIDE SEQUENCE [LARGE SCALE GENOMIC DNA]</scope>
    <source>
        <strain evidence="3 4">HUAS YS2</strain>
    </source>
</reference>
<sequence length="261" mass="27525">MILAHDLAGEGPSTVVLLHSGVCDRRMWDVSLDALAEAGHRVVRCDLRGFGETPIDAPHTHAEDVRALLDSLGVERAAVVGSSFGGKVALELAVLHPERVSALALLCAGAPGHEPSADLRAFGTAEDAFLEAGDVAAAVDLNVDFWLGPDADEAARELVRLMQRRAFDVQLAVPEENWPVGAEVAAADLARISVPVLAVSGAQDVDDFRQIAVRLAETLPDARHLVLDWAGHLPSLERPAETAELLTRFLAGVTAPGAAGR</sequence>
<dbReference type="PANTHER" id="PTHR43798:SF31">
    <property type="entry name" value="AB HYDROLASE SUPERFAMILY PROTEIN YCLE"/>
    <property type="match status" value="1"/>
</dbReference>
<dbReference type="SUPFAM" id="SSF53474">
    <property type="entry name" value="alpha/beta-Hydrolases"/>
    <property type="match status" value="1"/>
</dbReference>
<dbReference type="RefSeq" id="WP_318103602.1">
    <property type="nucleotide sequence ID" value="NZ_CP137573.1"/>
</dbReference>
<dbReference type="InterPro" id="IPR050266">
    <property type="entry name" value="AB_hydrolase_sf"/>
</dbReference>
<feature type="domain" description="AB hydrolase-1" evidence="2">
    <location>
        <begin position="14"/>
        <end position="119"/>
    </location>
</feature>
<dbReference type="Gene3D" id="3.40.50.1820">
    <property type="entry name" value="alpha/beta hydrolase"/>
    <property type="match status" value="1"/>
</dbReference>
<gene>
    <name evidence="3" type="ORF">R2D22_14525</name>
</gene>
<protein>
    <submittedName>
        <fullName evidence="3">Alpha/beta hydrolase</fullName>
    </submittedName>
</protein>
<organism evidence="3 4">
    <name type="scientific">Streptomyces solicathayae</name>
    <dbReference type="NCBI Taxonomy" id="3081768"/>
    <lineage>
        <taxon>Bacteria</taxon>
        <taxon>Bacillati</taxon>
        <taxon>Actinomycetota</taxon>
        <taxon>Actinomycetes</taxon>
        <taxon>Kitasatosporales</taxon>
        <taxon>Streptomycetaceae</taxon>
        <taxon>Streptomyces</taxon>
    </lineage>
</organism>
<dbReference type="InterPro" id="IPR029058">
    <property type="entry name" value="AB_hydrolase_fold"/>
</dbReference>
<evidence type="ECO:0000259" key="2">
    <source>
        <dbReference type="Pfam" id="PF00561"/>
    </source>
</evidence>
<accession>A0ABZ0LSV8</accession>
<dbReference type="Proteomes" id="UP001301731">
    <property type="component" value="Chromosome"/>
</dbReference>
<dbReference type="PANTHER" id="PTHR43798">
    <property type="entry name" value="MONOACYLGLYCEROL LIPASE"/>
    <property type="match status" value="1"/>
</dbReference>
<dbReference type="Pfam" id="PF00561">
    <property type="entry name" value="Abhydrolase_1"/>
    <property type="match status" value="1"/>
</dbReference>
<keyword evidence="4" id="KW-1185">Reference proteome</keyword>